<organism evidence="1 2">
    <name type="scientific">Stylosanthes scabra</name>
    <dbReference type="NCBI Taxonomy" id="79078"/>
    <lineage>
        <taxon>Eukaryota</taxon>
        <taxon>Viridiplantae</taxon>
        <taxon>Streptophyta</taxon>
        <taxon>Embryophyta</taxon>
        <taxon>Tracheophyta</taxon>
        <taxon>Spermatophyta</taxon>
        <taxon>Magnoliopsida</taxon>
        <taxon>eudicotyledons</taxon>
        <taxon>Gunneridae</taxon>
        <taxon>Pentapetalae</taxon>
        <taxon>rosids</taxon>
        <taxon>fabids</taxon>
        <taxon>Fabales</taxon>
        <taxon>Fabaceae</taxon>
        <taxon>Papilionoideae</taxon>
        <taxon>50 kb inversion clade</taxon>
        <taxon>dalbergioids sensu lato</taxon>
        <taxon>Dalbergieae</taxon>
        <taxon>Pterocarpus clade</taxon>
        <taxon>Stylosanthes</taxon>
    </lineage>
</organism>
<gene>
    <name evidence="1" type="ORF">PIB30_048290</name>
</gene>
<protein>
    <submittedName>
        <fullName evidence="1">Uncharacterized protein</fullName>
    </submittedName>
</protein>
<proteinExistence type="predicted"/>
<evidence type="ECO:0000313" key="1">
    <source>
        <dbReference type="EMBL" id="MED6160110.1"/>
    </source>
</evidence>
<sequence length="103" mass="12612">MLRQYWYCHMRNVHSWLQPCSCSPESALSPLGFLVWSFYSSDYRFLAILGVKKSMRKAKEISQRRKNVKWRNEAIVIGLEQTWTLWKYELNFYNFHVEDFFQF</sequence>
<dbReference type="Proteomes" id="UP001341840">
    <property type="component" value="Unassembled WGS sequence"/>
</dbReference>
<accession>A0ABU6UFQ0</accession>
<dbReference type="EMBL" id="JASCZI010121144">
    <property type="protein sequence ID" value="MED6160110.1"/>
    <property type="molecule type" value="Genomic_DNA"/>
</dbReference>
<evidence type="ECO:0000313" key="2">
    <source>
        <dbReference type="Proteomes" id="UP001341840"/>
    </source>
</evidence>
<comment type="caution">
    <text evidence="1">The sequence shown here is derived from an EMBL/GenBank/DDBJ whole genome shotgun (WGS) entry which is preliminary data.</text>
</comment>
<keyword evidence="2" id="KW-1185">Reference proteome</keyword>
<reference evidence="1 2" key="1">
    <citation type="journal article" date="2023" name="Plants (Basel)">
        <title>Bridging the Gap: Combining Genomics and Transcriptomics Approaches to Understand Stylosanthes scabra, an Orphan Legume from the Brazilian Caatinga.</title>
        <authorList>
            <person name="Ferreira-Neto J.R.C."/>
            <person name="da Silva M.D."/>
            <person name="Binneck E."/>
            <person name="de Melo N.F."/>
            <person name="da Silva R.H."/>
            <person name="de Melo A.L.T.M."/>
            <person name="Pandolfi V."/>
            <person name="Bustamante F.O."/>
            <person name="Brasileiro-Vidal A.C."/>
            <person name="Benko-Iseppon A.M."/>
        </authorList>
    </citation>
    <scope>NUCLEOTIDE SEQUENCE [LARGE SCALE GENOMIC DNA]</scope>
    <source>
        <tissue evidence="1">Leaves</tissue>
    </source>
</reference>
<name>A0ABU6UFQ0_9FABA</name>